<evidence type="ECO:0000313" key="4">
    <source>
        <dbReference type="Proteomes" id="UP000323225"/>
    </source>
</evidence>
<dbReference type="InterPro" id="IPR041688">
    <property type="entry name" value="PRTase_2"/>
</dbReference>
<dbReference type="EMBL" id="VUAA01000007">
    <property type="protein sequence ID" value="KAA1255219.1"/>
    <property type="molecule type" value="Genomic_DNA"/>
</dbReference>
<dbReference type="AlphaFoldDB" id="A0A5Q6PKP6"/>
<feature type="domain" description="Orotate phosphoribosyltransferase-like" evidence="2">
    <location>
        <begin position="27"/>
        <end position="196"/>
    </location>
</feature>
<evidence type="ECO:0000259" key="1">
    <source>
        <dbReference type="Pfam" id="PF12500"/>
    </source>
</evidence>
<dbReference type="SUPFAM" id="SSF53271">
    <property type="entry name" value="PRTase-like"/>
    <property type="match status" value="1"/>
</dbReference>
<dbReference type="InterPro" id="IPR029057">
    <property type="entry name" value="PRTase-like"/>
</dbReference>
<evidence type="ECO:0008006" key="5">
    <source>
        <dbReference type="Google" id="ProtNLM"/>
    </source>
</evidence>
<dbReference type="Pfam" id="PF12500">
    <property type="entry name" value="TRSP"/>
    <property type="match status" value="1"/>
</dbReference>
<proteinExistence type="predicted"/>
<dbReference type="PIRSF" id="PIRSF020967">
    <property type="entry name" value="UCP020967"/>
    <property type="match status" value="1"/>
</dbReference>
<dbReference type="InterPro" id="IPR011214">
    <property type="entry name" value="UCP020967"/>
</dbReference>
<feature type="domain" description="TRSP" evidence="1">
    <location>
        <begin position="264"/>
        <end position="372"/>
    </location>
</feature>
<organism evidence="3 4">
    <name type="scientific">Vibrio cholerae</name>
    <dbReference type="NCBI Taxonomy" id="666"/>
    <lineage>
        <taxon>Bacteria</taxon>
        <taxon>Pseudomonadati</taxon>
        <taxon>Pseudomonadota</taxon>
        <taxon>Gammaproteobacteria</taxon>
        <taxon>Vibrionales</taxon>
        <taxon>Vibrionaceae</taxon>
        <taxon>Vibrio</taxon>
    </lineage>
</organism>
<sequence length="376" mass="41908">MKVVIDSGKIGITPSYIHEDFNGIEDLIGFANRKNENRGFLFVSKVLGKHIPVTPTEMNKVYSIFSKELSSDSKAFVVGLAETATGLGAGVASSLENKQVYFQHTTRSVLPHAEKWFEISESHSHAVSHIIYKPSQGILDSLIDVENLILVDDEITTGNTLKQLAKEYLKALPNIKKINIVSLLSWLDDVKFSEFKRDVTEFCENEGLVAPELTQSFLFNGSFEFEPNVNYKQELPKSAHRGASVLDCSWNMGRLPVQMKHVVTTDYVTKIEKIIASEGSEKEISIIGTGENMYLPYLIASQLEISGYSVTVQSTTRSPVVVDGKVITSCHEIPMHDNGQVEHYIYNLNVNKLNVVITETGSKSEKEAYQHLGYVL</sequence>
<name>A0A5Q6PKP6_VIBCL</name>
<evidence type="ECO:0000259" key="2">
    <source>
        <dbReference type="Pfam" id="PF15609"/>
    </source>
</evidence>
<dbReference type="Pfam" id="PF15609">
    <property type="entry name" value="PRTase_2"/>
    <property type="match status" value="1"/>
</dbReference>
<dbReference type="Gene3D" id="3.40.50.2020">
    <property type="match status" value="1"/>
</dbReference>
<dbReference type="InterPro" id="IPR022537">
    <property type="entry name" value="TRSP_dom"/>
</dbReference>
<dbReference type="InterPro" id="IPR000836">
    <property type="entry name" value="PRTase_dom"/>
</dbReference>
<gene>
    <name evidence="3" type="ORF">F0M16_08355</name>
</gene>
<evidence type="ECO:0000313" key="3">
    <source>
        <dbReference type="EMBL" id="KAA1255219.1"/>
    </source>
</evidence>
<accession>A0A5Q6PKP6</accession>
<protein>
    <recommendedName>
        <fullName evidence="5">Adenine/guanine phosphoribosyltransferase</fullName>
    </recommendedName>
</protein>
<dbReference type="Proteomes" id="UP000323225">
    <property type="component" value="Unassembled WGS sequence"/>
</dbReference>
<comment type="caution">
    <text evidence="3">The sequence shown here is derived from an EMBL/GenBank/DDBJ whole genome shotgun (WGS) entry which is preliminary data.</text>
</comment>
<dbReference type="CDD" id="cd06223">
    <property type="entry name" value="PRTases_typeI"/>
    <property type="match status" value="1"/>
</dbReference>
<reference evidence="3 4" key="1">
    <citation type="submission" date="2019-09" db="EMBL/GenBank/DDBJ databases">
        <authorList>
            <person name="Kritzky A."/>
            <person name="Schelkanova E.Y."/>
            <person name="Alkhova Z.V."/>
            <person name="Smirnova N.I."/>
        </authorList>
    </citation>
    <scope>NUCLEOTIDE SEQUENCE [LARGE SCALE GENOMIC DNA]</scope>
    <source>
        <strain evidence="3 4">M1526</strain>
    </source>
</reference>